<name>A0A655XE93_VIBCL</name>
<dbReference type="Proteomes" id="UP000046067">
    <property type="component" value="Unassembled WGS sequence"/>
</dbReference>
<evidence type="ECO:0000313" key="2">
    <source>
        <dbReference type="Proteomes" id="UP000046067"/>
    </source>
</evidence>
<gene>
    <name evidence="1" type="ORF">ERS013201_01841</name>
</gene>
<evidence type="ECO:0000313" key="1">
    <source>
        <dbReference type="EMBL" id="CSC11760.1"/>
    </source>
</evidence>
<protein>
    <submittedName>
        <fullName evidence="1">Uncharacterized protein</fullName>
    </submittedName>
</protein>
<dbReference type="AlphaFoldDB" id="A0A655XE93"/>
<dbReference type="EMBL" id="CWQJ01000009">
    <property type="protein sequence ID" value="CSC11760.1"/>
    <property type="molecule type" value="Genomic_DNA"/>
</dbReference>
<proteinExistence type="predicted"/>
<organism evidence="1 2">
    <name type="scientific">Vibrio cholerae</name>
    <dbReference type="NCBI Taxonomy" id="666"/>
    <lineage>
        <taxon>Bacteria</taxon>
        <taxon>Pseudomonadati</taxon>
        <taxon>Pseudomonadota</taxon>
        <taxon>Gammaproteobacteria</taxon>
        <taxon>Vibrionales</taxon>
        <taxon>Vibrionaceae</taxon>
        <taxon>Vibrio</taxon>
    </lineage>
</organism>
<accession>A0A655XE93</accession>
<sequence length="74" mass="8141">MHHRGGIAGRTAQLGANTSNQLNHFKGFGEVIVRSCIQTFDPLSEGVACTQNHHRSVDVFVSNAFKDGQTIQFR</sequence>
<reference evidence="1 2" key="1">
    <citation type="submission" date="2015-07" db="EMBL/GenBank/DDBJ databases">
        <authorList>
            <consortium name="Pathogen Informatics"/>
        </authorList>
    </citation>
    <scope>NUCLEOTIDE SEQUENCE [LARGE SCALE GENOMIC DNA]</scope>
    <source>
        <strain evidence="1 2">A325</strain>
    </source>
</reference>